<name>A0A376DNB2_CHRCU</name>
<dbReference type="AlphaFoldDB" id="A0A376DNB2"/>
<dbReference type="Proteomes" id="UP000255224">
    <property type="component" value="Unassembled WGS sequence"/>
</dbReference>
<sequence length="43" mass="5331">MEFEIKYEDYFENEIDFNVINSSEKYLKVYYKNGSIKKTLQRI</sequence>
<reference evidence="1 2" key="1">
    <citation type="submission" date="2018-06" db="EMBL/GenBank/DDBJ databases">
        <authorList>
            <consortium name="Pathogen Informatics"/>
            <person name="Doyle S."/>
        </authorList>
    </citation>
    <scope>NUCLEOTIDE SEQUENCE [LARGE SCALE GENOMIC DNA]</scope>
    <source>
        <strain evidence="1 2">NCTC13533</strain>
    </source>
</reference>
<gene>
    <name evidence="1" type="ORF">NCTC13533_00382</name>
</gene>
<organism evidence="1 2">
    <name type="scientific">Chryseobacterium carnipullorum</name>
    <dbReference type="NCBI Taxonomy" id="1124835"/>
    <lineage>
        <taxon>Bacteria</taxon>
        <taxon>Pseudomonadati</taxon>
        <taxon>Bacteroidota</taxon>
        <taxon>Flavobacteriia</taxon>
        <taxon>Flavobacteriales</taxon>
        <taxon>Weeksellaceae</taxon>
        <taxon>Chryseobacterium group</taxon>
        <taxon>Chryseobacterium</taxon>
    </lineage>
</organism>
<evidence type="ECO:0000313" key="2">
    <source>
        <dbReference type="Proteomes" id="UP000255224"/>
    </source>
</evidence>
<dbReference type="EMBL" id="UFVQ01000003">
    <property type="protein sequence ID" value="STC92493.1"/>
    <property type="molecule type" value="Genomic_DNA"/>
</dbReference>
<protein>
    <submittedName>
        <fullName evidence="1">Uncharacterized protein</fullName>
    </submittedName>
</protein>
<evidence type="ECO:0000313" key="1">
    <source>
        <dbReference type="EMBL" id="STC92493.1"/>
    </source>
</evidence>
<proteinExistence type="predicted"/>
<dbReference type="RefSeq" id="WP_262511525.1">
    <property type="nucleotide sequence ID" value="NZ_CP033920.1"/>
</dbReference>
<accession>A0A376DNB2</accession>